<keyword evidence="1" id="KW-0862">Zinc</keyword>
<dbReference type="EMBL" id="VIRV01000026">
    <property type="protein sequence ID" value="MBY0759783.1"/>
    <property type="molecule type" value="Genomic_DNA"/>
</dbReference>
<evidence type="ECO:0000259" key="3">
    <source>
        <dbReference type="PROSITE" id="PS50966"/>
    </source>
</evidence>
<dbReference type="Pfam" id="PF04434">
    <property type="entry name" value="SWIM"/>
    <property type="match status" value="1"/>
</dbReference>
<feature type="domain" description="SWIM-type" evidence="3">
    <location>
        <begin position="45"/>
        <end position="83"/>
    </location>
</feature>
<evidence type="ECO:0000313" key="5">
    <source>
        <dbReference type="Proteomes" id="UP000779049"/>
    </source>
</evidence>
<sequence>MKGWKNLFREHILERGRNYYYDGAVTEFQKTKNGYRAIVEGTEDYEVEIEIEEGNICDMYCSCPYAEDGNYCKHMAAVLYKMEETEGEENEIEETWMERRIRASKELEETIEKIPEEELRILLKELAEQNDEIYNMILTRYAVRIDEKQMNRLKQEVDNIVYQYGDRSGFIDYRNAWDFTSALQDFLNENVETLIERNCYLQAFEMTNYVFKTIGNIDIDDSDGGTSYVADICYEKWKKILENCNDEEKNKLFSWFLSHQGCGYVIDYMEDYMEEFLMNEFQNREMLERKLKSLDEMIEKQKSSTDGGSTWSVHYGYQDNVLKRLEIMKKLNYSDEEIKEYRKKNRQFSAVRKLEIQENLACGNINQAIEILQESKNLDIGYPGLISEYSKQLIDLYEKHFDKKAYKKELLFYIFECPQNDLVYINKLKAICTDEEWRKYRERILESNKNYYIQYPLMEAEGLYERMLENMKNELFIYRLDEYEKVLKKIYPEQVRDIYISYLYKESERSSDRKRYKEWMRYLKKIKGYPDGKEKAKEIAEKWRAMYYRRTAMMDELRKAGF</sequence>
<protein>
    <recommendedName>
        <fullName evidence="3">SWIM-type domain-containing protein</fullName>
    </recommendedName>
</protein>
<keyword evidence="1" id="KW-0479">Metal-binding</keyword>
<gene>
    <name evidence="4" type="ORF">FLB61_11950</name>
</gene>
<evidence type="ECO:0000313" key="4">
    <source>
        <dbReference type="EMBL" id="MBY0759783.1"/>
    </source>
</evidence>
<dbReference type="Proteomes" id="UP000779049">
    <property type="component" value="Unassembled WGS sequence"/>
</dbReference>
<organism evidence="4 5">
    <name type="scientific">Sellimonas caecigallum</name>
    <dbReference type="NCBI Taxonomy" id="2592333"/>
    <lineage>
        <taxon>Bacteria</taxon>
        <taxon>Bacillati</taxon>
        <taxon>Bacillota</taxon>
        <taxon>Clostridia</taxon>
        <taxon>Lachnospirales</taxon>
        <taxon>Lachnospiraceae</taxon>
        <taxon>Sellimonas</taxon>
    </lineage>
</organism>
<proteinExistence type="predicted"/>
<feature type="coiled-coil region" evidence="2">
    <location>
        <begin position="277"/>
        <end position="304"/>
    </location>
</feature>
<name>A0ABS7L9Y8_9FIRM</name>
<comment type="caution">
    <text evidence="4">The sequence shown here is derived from an EMBL/GenBank/DDBJ whole genome shotgun (WGS) entry which is preliminary data.</text>
</comment>
<dbReference type="PROSITE" id="PS50966">
    <property type="entry name" value="ZF_SWIM"/>
    <property type="match status" value="1"/>
</dbReference>
<evidence type="ECO:0000256" key="2">
    <source>
        <dbReference type="SAM" id="Coils"/>
    </source>
</evidence>
<reference evidence="4 5" key="1">
    <citation type="journal article" date="2020" name="New Microbes New Infect">
        <title>Sellimonas caecigallum sp. nov., description and genome sequence of a new member of the Sellimonas genus isolated from the cecum of feral chicken.</title>
        <authorList>
            <person name="Wongkuna S."/>
            <person name="Ghimire S."/>
            <person name="Antony L."/>
            <person name="Chankhamhaengdecha S."/>
            <person name="Janvilisri T."/>
            <person name="Scaria J."/>
        </authorList>
    </citation>
    <scope>NUCLEOTIDE SEQUENCE [LARGE SCALE GENOMIC DNA]</scope>
    <source>
        <strain evidence="4 5">SW451</strain>
    </source>
</reference>
<evidence type="ECO:0000256" key="1">
    <source>
        <dbReference type="PROSITE-ProRule" id="PRU00325"/>
    </source>
</evidence>
<dbReference type="RefSeq" id="WP_087200751.1">
    <property type="nucleotide sequence ID" value="NZ_CP173660.1"/>
</dbReference>
<keyword evidence="5" id="KW-1185">Reference proteome</keyword>
<keyword evidence="1" id="KW-0863">Zinc-finger</keyword>
<keyword evidence="2" id="KW-0175">Coiled coil</keyword>
<dbReference type="InterPro" id="IPR007527">
    <property type="entry name" value="Znf_SWIM"/>
</dbReference>
<accession>A0ABS7L9Y8</accession>